<gene>
    <name evidence="5" type="ORF">GBB65_09595</name>
    <name evidence="4" type="ORF">GBC43_00575</name>
    <name evidence="3" type="ORF">GBC45_01560</name>
    <name evidence="2" type="ORF">GBC97_05315</name>
    <name evidence="1" type="ORF">GBK08_05415</name>
</gene>
<dbReference type="EMBL" id="WDUB01000001">
    <property type="protein sequence ID" value="KAB7204423.1"/>
    <property type="molecule type" value="Genomic_DNA"/>
</dbReference>
<sequence length="122" mass="13044">MDNDPFALDAMCAMISAVSKDFHVMWGTGSPAVAIEHCHNPHTRPDALVLDMALGGKITGADVCRRIRRRSGGTGSVFTYVHRVADKLGVASRKEVLDACARYDLLCPGFPTGLACGMPGIR</sequence>
<dbReference type="Proteomes" id="UP000461165">
    <property type="component" value="Unassembled WGS sequence"/>
</dbReference>
<accession>A0A6A2SCS8</accession>
<dbReference type="RefSeq" id="WP_007058044.1">
    <property type="nucleotide sequence ID" value="NZ_CP084012.1"/>
</dbReference>
<evidence type="ECO:0000313" key="6">
    <source>
        <dbReference type="Proteomes" id="UP000451234"/>
    </source>
</evidence>
<dbReference type="SUPFAM" id="SSF52172">
    <property type="entry name" value="CheY-like"/>
    <property type="match status" value="1"/>
</dbReference>
<dbReference type="EMBL" id="WDVF01000008">
    <property type="protein sequence ID" value="KAB7135755.1"/>
    <property type="molecule type" value="Genomic_DNA"/>
</dbReference>
<dbReference type="AlphaFoldDB" id="A0A6A2SCS8"/>
<evidence type="ECO:0000313" key="9">
    <source>
        <dbReference type="Proteomes" id="UP000476628"/>
    </source>
</evidence>
<dbReference type="EMBL" id="WDRV01000014">
    <property type="protein sequence ID" value="KAB7321600.1"/>
    <property type="molecule type" value="Genomic_DNA"/>
</dbReference>
<evidence type="ECO:0000313" key="8">
    <source>
        <dbReference type="Proteomes" id="UP000461165"/>
    </source>
</evidence>
<evidence type="ECO:0000313" key="7">
    <source>
        <dbReference type="Proteomes" id="UP000460333"/>
    </source>
</evidence>
<evidence type="ECO:0000313" key="5">
    <source>
        <dbReference type="EMBL" id="KAB7321600.1"/>
    </source>
</evidence>
<dbReference type="Proteomes" id="UP000476628">
    <property type="component" value="Unassembled WGS sequence"/>
</dbReference>
<evidence type="ECO:0000313" key="4">
    <source>
        <dbReference type="EMBL" id="KAB7237583.1"/>
    </source>
</evidence>
<dbReference type="InterPro" id="IPR011006">
    <property type="entry name" value="CheY-like_superfamily"/>
</dbReference>
<protein>
    <submittedName>
        <fullName evidence="2">Response regulator transcription factor</fullName>
    </submittedName>
</protein>
<comment type="caution">
    <text evidence="2">The sequence shown here is derived from an EMBL/GenBank/DDBJ whole genome shotgun (WGS) entry which is preliminary data.</text>
</comment>
<dbReference type="Proteomes" id="UP000451234">
    <property type="component" value="Unassembled WGS sequence"/>
</dbReference>
<evidence type="ECO:0000313" key="1">
    <source>
        <dbReference type="EMBL" id="KAB6838204.1"/>
    </source>
</evidence>
<name>A0A6A2SCS8_BIFLN</name>
<reference evidence="6 7" key="1">
    <citation type="journal article" date="2019" name="Nat. Med.">
        <title>A library of human gut bacterial isolates paired with longitudinal multiomics data enables mechanistic microbiome research.</title>
        <authorList>
            <person name="Poyet M."/>
            <person name="Groussin M."/>
            <person name="Gibbons S.M."/>
            <person name="Avila-Pacheco J."/>
            <person name="Jiang X."/>
            <person name="Kearney S.M."/>
            <person name="Perrotta A.R."/>
            <person name="Berdy B."/>
            <person name="Zhao S."/>
            <person name="Lieberman T.D."/>
            <person name="Swanson P.K."/>
            <person name="Smith M."/>
            <person name="Roesemann S."/>
            <person name="Alexander J.E."/>
            <person name="Rich S.A."/>
            <person name="Livny J."/>
            <person name="Vlamakis H."/>
            <person name="Clish C."/>
            <person name="Bullock K."/>
            <person name="Deik A."/>
            <person name="Scott J."/>
            <person name="Pierce K.A."/>
            <person name="Xavier R.J."/>
            <person name="Alm E.J."/>
        </authorList>
    </citation>
    <scope>NUCLEOTIDE SEQUENCE [LARGE SCALE GENOMIC DNA]</scope>
    <source>
        <strain evidence="4 7">BIOML-A118</strain>
        <strain evidence="3 9">BIOML-A136</strain>
        <strain evidence="2 8">BIOML-A166</strain>
        <strain evidence="1 10">BIOML-A320</strain>
        <strain evidence="5 6">BIOML-A75</strain>
    </source>
</reference>
<dbReference type="EMBL" id="WDTJ01000001">
    <property type="protein sequence ID" value="KAB7237583.1"/>
    <property type="molecule type" value="Genomic_DNA"/>
</dbReference>
<evidence type="ECO:0000313" key="2">
    <source>
        <dbReference type="EMBL" id="KAB7135755.1"/>
    </source>
</evidence>
<evidence type="ECO:0000313" key="10">
    <source>
        <dbReference type="Proteomes" id="UP000478746"/>
    </source>
</evidence>
<evidence type="ECO:0000313" key="3">
    <source>
        <dbReference type="EMBL" id="KAB7204423.1"/>
    </source>
</evidence>
<dbReference type="Proteomes" id="UP000478746">
    <property type="component" value="Unassembled WGS sequence"/>
</dbReference>
<dbReference type="EMBL" id="WEAY01000008">
    <property type="protein sequence ID" value="KAB6838204.1"/>
    <property type="molecule type" value="Genomic_DNA"/>
</dbReference>
<dbReference type="Gene3D" id="3.40.50.2300">
    <property type="match status" value="1"/>
</dbReference>
<organism evidence="2 8">
    <name type="scientific">Bifidobacterium longum</name>
    <dbReference type="NCBI Taxonomy" id="216816"/>
    <lineage>
        <taxon>Bacteria</taxon>
        <taxon>Bacillati</taxon>
        <taxon>Actinomycetota</taxon>
        <taxon>Actinomycetes</taxon>
        <taxon>Bifidobacteriales</taxon>
        <taxon>Bifidobacteriaceae</taxon>
        <taxon>Bifidobacterium</taxon>
    </lineage>
</organism>
<proteinExistence type="predicted"/>
<dbReference type="Proteomes" id="UP000460333">
    <property type="component" value="Unassembled WGS sequence"/>
</dbReference>